<dbReference type="Proteomes" id="UP000255283">
    <property type="component" value="Unassembled WGS sequence"/>
</dbReference>
<evidence type="ECO:0000313" key="4">
    <source>
        <dbReference type="Proteomes" id="UP000255283"/>
    </source>
</evidence>
<dbReference type="PANTHER" id="PTHR30189:SF1">
    <property type="entry name" value="LPS-ASSEMBLY PROTEIN LPTD"/>
    <property type="match status" value="1"/>
</dbReference>
<evidence type="ECO:0000313" key="3">
    <source>
        <dbReference type="EMBL" id="SUB79008.1"/>
    </source>
</evidence>
<dbReference type="AlphaFoldDB" id="A0AAQ1UFU5"/>
<sequence>MRRQAVIVLLMSVVILMMAGTHTPLFKGKKKAAKADSTAVDSVQRRDSLGNVVVDTTQMDSLERAIYRHNKVVDDSIRLDSLNRKRSGGIEAPIEYTANDSLVYDARTQTAHLFGSSNVKYQNMDLASDKIYMSLDSSLVHATGTRDSSVKDGVKNKPVFTMGQDKYETDTIAFNFKTKKAYIDNVYTEQEDGFLRGERSKRDSTGVIYLEHGRYTTCDEEHPDFYIALSRARVRPGKDVVFGPAYLVVADVPLPLAIPYGFFPFTKRYSSGFIMPSYGDEQARGFYLKDIGYYFALSDKWDLKLLGEIYTRGSWGFSAASNYRKRYRYNGSFLFSYQDTKTGDKGLPDYARQESFKIQWSHRQDSKANPYSSLAASVNFATSSYERNNLNSLYNPQTLTQSTRTSSVSWSTTFSSIGLTLSATANLSQNMRDSTLAVTLPDLNIAVSRFYPFKRKHAVGNERWYEKISMSYTGQIGNSINTKEDKFFKSNLIKEWRNGWNHEIPISGNFTLFNYLNVSPSFRFTDRMQSAKVERSWDTAKQVEVADTTYGFHNIYNWNFSMGMSTKLYGFWTPSRKIFGDKIQAIRHVLTPQVTFSYAPDFGASRYGYWKTYQKTDADGNVSLVEYSPYSTGMFSVPGRGKTGSISFSLGNNLEMKVKSDKDSTGVKRISLIDDLAINMSYNMAAKTRPWSDLGMNIRLKWWKNYTFNMNAVFATYAYELDDQGRPYVGTHTEWGKGRFGRFQGMSQNISYTLTPEKLSKLFGGGGSREDDKRRAGNGDDEGVDTDIESNVDEVMERGKHNARKEKSKASTDEDGYMAFSMPWSLTFGYGVTMRESNDINKFNYKKMRYPYKFSQTLNVSGNIRISDGWNISFSSGYDFESHEISMTTASLQRDLHCFNMSCEVVLAPYTSYNFTFRCNAATLTDALKYDKRSGYSNAVQWY</sequence>
<reference evidence="3 4" key="1">
    <citation type="submission" date="2018-06" db="EMBL/GenBank/DDBJ databases">
        <authorList>
            <consortium name="Pathogen Informatics"/>
            <person name="Doyle S."/>
        </authorList>
    </citation>
    <scope>NUCLEOTIDE SEQUENCE [LARGE SCALE GENOMIC DNA]</scope>
    <source>
        <strain evidence="3 4">NCTC13063</strain>
    </source>
</reference>
<protein>
    <submittedName>
        <fullName evidence="3">Organic solvent tolerance protein OstA</fullName>
    </submittedName>
</protein>
<dbReference type="RefSeq" id="WP_115153038.1">
    <property type="nucleotide sequence ID" value="NZ_DBFWLE010000008.1"/>
</dbReference>
<feature type="domain" description="LPS-assembly protein LptD central" evidence="2">
    <location>
        <begin position="240"/>
        <end position="717"/>
    </location>
</feature>
<evidence type="ECO:0000259" key="2">
    <source>
        <dbReference type="Pfam" id="PF19838"/>
    </source>
</evidence>
<feature type="region of interest" description="Disordered" evidence="1">
    <location>
        <begin position="763"/>
        <end position="790"/>
    </location>
</feature>
<dbReference type="EMBL" id="UGTJ01000001">
    <property type="protein sequence ID" value="SUB79008.1"/>
    <property type="molecule type" value="Genomic_DNA"/>
</dbReference>
<organism evidence="3 4">
    <name type="scientific">Segatella buccae</name>
    <dbReference type="NCBI Taxonomy" id="28126"/>
    <lineage>
        <taxon>Bacteria</taxon>
        <taxon>Pseudomonadati</taxon>
        <taxon>Bacteroidota</taxon>
        <taxon>Bacteroidia</taxon>
        <taxon>Bacteroidales</taxon>
        <taxon>Prevotellaceae</taxon>
        <taxon>Segatella</taxon>
    </lineage>
</organism>
<dbReference type="Gene3D" id="2.60.450.10">
    <property type="entry name" value="Lipopolysaccharide (LPS) transport protein A like domain"/>
    <property type="match status" value="1"/>
</dbReference>
<accession>A0AAQ1UFU5</accession>
<feature type="compositionally biased region" description="Basic and acidic residues" evidence="1">
    <location>
        <begin position="768"/>
        <end position="778"/>
    </location>
</feature>
<name>A0AAQ1UFU5_9BACT</name>
<dbReference type="Pfam" id="PF19838">
    <property type="entry name" value="LptD_2"/>
    <property type="match status" value="1"/>
</dbReference>
<gene>
    <name evidence="3" type="ORF">NCTC13063_00260</name>
</gene>
<comment type="caution">
    <text evidence="3">The sequence shown here is derived from an EMBL/GenBank/DDBJ whole genome shotgun (WGS) entry which is preliminary data.</text>
</comment>
<evidence type="ECO:0000256" key="1">
    <source>
        <dbReference type="SAM" id="MobiDB-lite"/>
    </source>
</evidence>
<dbReference type="GO" id="GO:1990351">
    <property type="term" value="C:transporter complex"/>
    <property type="evidence" value="ECO:0007669"/>
    <property type="project" value="TreeGrafter"/>
</dbReference>
<dbReference type="GO" id="GO:0009279">
    <property type="term" value="C:cell outer membrane"/>
    <property type="evidence" value="ECO:0007669"/>
    <property type="project" value="TreeGrafter"/>
</dbReference>
<dbReference type="PANTHER" id="PTHR30189">
    <property type="entry name" value="LPS-ASSEMBLY PROTEIN"/>
    <property type="match status" value="1"/>
</dbReference>
<proteinExistence type="predicted"/>
<dbReference type="InterPro" id="IPR045659">
    <property type="entry name" value="LptD_2"/>
</dbReference>
<feature type="compositionally biased region" description="Acidic residues" evidence="1">
    <location>
        <begin position="779"/>
        <end position="790"/>
    </location>
</feature>
<dbReference type="InterPro" id="IPR050218">
    <property type="entry name" value="LptD"/>
</dbReference>